<evidence type="ECO:0000256" key="1">
    <source>
        <dbReference type="SAM" id="Phobius"/>
    </source>
</evidence>
<name>A0A8B6F089_MYTGA</name>
<evidence type="ECO:0000313" key="2">
    <source>
        <dbReference type="EMBL" id="VDI42663.1"/>
    </source>
</evidence>
<reference evidence="2" key="1">
    <citation type="submission" date="2018-11" db="EMBL/GenBank/DDBJ databases">
        <authorList>
            <person name="Alioto T."/>
            <person name="Alioto T."/>
        </authorList>
    </citation>
    <scope>NUCLEOTIDE SEQUENCE</scope>
</reference>
<dbReference type="PANTHER" id="PTHR47456">
    <property type="entry name" value="PHD-TYPE DOMAIN-CONTAINING PROTEIN"/>
    <property type="match status" value="1"/>
</dbReference>
<sequence length="164" mass="18958">MGMLLIKHQTTVYLSFFICVQTNIGHSIVASFITATESQSAVREALEIIKKWNVNWKPQFFMTDYDNREIDAIEGLFEGEGQNEDEETCEDDNENIELTEEDSHVYDKMMPDEDDEFEFTENSQICENSNLTFHEFAVLIMTLKTSFILSGISFAFRLKIINVV</sequence>
<gene>
    <name evidence="2" type="ORF">MGAL_10B007983</name>
</gene>
<feature type="transmembrane region" description="Helical" evidence="1">
    <location>
        <begin position="136"/>
        <end position="156"/>
    </location>
</feature>
<dbReference type="Proteomes" id="UP000596742">
    <property type="component" value="Unassembled WGS sequence"/>
</dbReference>
<keyword evidence="1" id="KW-1133">Transmembrane helix</keyword>
<accession>A0A8B6F089</accession>
<keyword evidence="1" id="KW-0812">Transmembrane</keyword>
<proteinExistence type="predicted"/>
<dbReference type="OrthoDB" id="6142716at2759"/>
<evidence type="ECO:0000313" key="3">
    <source>
        <dbReference type="Proteomes" id="UP000596742"/>
    </source>
</evidence>
<comment type="caution">
    <text evidence="2">The sequence shown here is derived from an EMBL/GenBank/DDBJ whole genome shotgun (WGS) entry which is preliminary data.</text>
</comment>
<keyword evidence="1" id="KW-0472">Membrane</keyword>
<keyword evidence="3" id="KW-1185">Reference proteome</keyword>
<protein>
    <recommendedName>
        <fullName evidence="4">MULE transposase domain-containing protein</fullName>
    </recommendedName>
</protein>
<evidence type="ECO:0008006" key="4">
    <source>
        <dbReference type="Google" id="ProtNLM"/>
    </source>
</evidence>
<organism evidence="2 3">
    <name type="scientific">Mytilus galloprovincialis</name>
    <name type="common">Mediterranean mussel</name>
    <dbReference type="NCBI Taxonomy" id="29158"/>
    <lineage>
        <taxon>Eukaryota</taxon>
        <taxon>Metazoa</taxon>
        <taxon>Spiralia</taxon>
        <taxon>Lophotrochozoa</taxon>
        <taxon>Mollusca</taxon>
        <taxon>Bivalvia</taxon>
        <taxon>Autobranchia</taxon>
        <taxon>Pteriomorphia</taxon>
        <taxon>Mytilida</taxon>
        <taxon>Mytiloidea</taxon>
        <taxon>Mytilidae</taxon>
        <taxon>Mytilinae</taxon>
        <taxon>Mytilus</taxon>
    </lineage>
</organism>
<dbReference type="EMBL" id="UYJE01006064">
    <property type="protein sequence ID" value="VDI42663.1"/>
    <property type="molecule type" value="Genomic_DNA"/>
</dbReference>
<feature type="transmembrane region" description="Helical" evidence="1">
    <location>
        <begin position="12"/>
        <end position="33"/>
    </location>
</feature>
<dbReference type="PANTHER" id="PTHR47456:SF1">
    <property type="entry name" value="PHD-TYPE DOMAIN-CONTAINING PROTEIN"/>
    <property type="match status" value="1"/>
</dbReference>
<dbReference type="AlphaFoldDB" id="A0A8B6F089"/>